<keyword evidence="6 8" id="KW-0732">Signal</keyword>
<dbReference type="InterPro" id="IPR039670">
    <property type="entry name" value="NPC2-like"/>
</dbReference>
<dbReference type="KEGG" id="abp:AGABI1DRAFT114313"/>
<evidence type="ECO:0000256" key="3">
    <source>
        <dbReference type="ARBA" id="ARBA00011245"/>
    </source>
</evidence>
<dbReference type="InParanoid" id="K5X6A2"/>
<dbReference type="FunFam" id="2.70.220.10:FF:000004">
    <property type="entry name" value="Related to phosphatidylglycerol/phosphatidylinositol transfer protein"/>
    <property type="match status" value="1"/>
</dbReference>
<dbReference type="InterPro" id="IPR033917">
    <property type="entry name" value="ML_PG-PI_TP"/>
</dbReference>
<dbReference type="OMA" id="ASKYSYW"/>
<evidence type="ECO:0000313" key="10">
    <source>
        <dbReference type="EMBL" id="EKM78708.1"/>
    </source>
</evidence>
<dbReference type="InterPro" id="IPR003172">
    <property type="entry name" value="ML_dom"/>
</dbReference>
<dbReference type="Pfam" id="PF02221">
    <property type="entry name" value="E1_DerP2_DerF2"/>
    <property type="match status" value="1"/>
</dbReference>
<evidence type="ECO:0000256" key="6">
    <source>
        <dbReference type="ARBA" id="ARBA00022729"/>
    </source>
</evidence>
<dbReference type="PROSITE" id="PS51257">
    <property type="entry name" value="PROKAR_LIPOPROTEIN"/>
    <property type="match status" value="1"/>
</dbReference>
<organism evidence="10 11">
    <name type="scientific">Agaricus bisporus var. burnettii (strain JB137-S8 / ATCC MYA-4627 / FGSC 10392)</name>
    <name type="common">White button mushroom</name>
    <dbReference type="NCBI Taxonomy" id="597362"/>
    <lineage>
        <taxon>Eukaryota</taxon>
        <taxon>Fungi</taxon>
        <taxon>Dikarya</taxon>
        <taxon>Basidiomycota</taxon>
        <taxon>Agaricomycotina</taxon>
        <taxon>Agaricomycetes</taxon>
        <taxon>Agaricomycetidae</taxon>
        <taxon>Agaricales</taxon>
        <taxon>Agaricineae</taxon>
        <taxon>Agaricaceae</taxon>
        <taxon>Agaricus</taxon>
    </lineage>
</organism>
<gene>
    <name evidence="10" type="ORF">AGABI1DRAFT_114313</name>
</gene>
<dbReference type="SMART" id="SM00737">
    <property type="entry name" value="ML"/>
    <property type="match status" value="1"/>
</dbReference>
<dbReference type="GeneID" id="18824282"/>
<keyword evidence="7" id="KW-0445">Lipid transport</keyword>
<evidence type="ECO:0000256" key="2">
    <source>
        <dbReference type="ARBA" id="ARBA00006370"/>
    </source>
</evidence>
<name>K5X6A2_AGABU</name>
<evidence type="ECO:0000313" key="11">
    <source>
        <dbReference type="Proteomes" id="UP000008493"/>
    </source>
</evidence>
<accession>K5X6A2</accession>
<reference evidence="11" key="1">
    <citation type="journal article" date="2012" name="Proc. Natl. Acad. Sci. U.S.A.">
        <title>Genome sequence of the button mushroom Agaricus bisporus reveals mechanisms governing adaptation to a humic-rich ecological niche.</title>
        <authorList>
            <person name="Morin E."/>
            <person name="Kohler A."/>
            <person name="Baker A.R."/>
            <person name="Foulongne-Oriol M."/>
            <person name="Lombard V."/>
            <person name="Nagy L.G."/>
            <person name="Ohm R.A."/>
            <person name="Patyshakuliyeva A."/>
            <person name="Brun A."/>
            <person name="Aerts A.L."/>
            <person name="Bailey A.M."/>
            <person name="Billette C."/>
            <person name="Coutinho P.M."/>
            <person name="Deakin G."/>
            <person name="Doddapaneni H."/>
            <person name="Floudas D."/>
            <person name="Grimwood J."/>
            <person name="Hilden K."/>
            <person name="Kuees U."/>
            <person name="LaButti K.M."/>
            <person name="Lapidus A."/>
            <person name="Lindquist E.A."/>
            <person name="Lucas S.M."/>
            <person name="Murat C."/>
            <person name="Riley R.W."/>
            <person name="Salamov A.A."/>
            <person name="Schmutz J."/>
            <person name="Subramanian V."/>
            <person name="Woesten H.A.B."/>
            <person name="Xu J."/>
            <person name="Eastwood D.C."/>
            <person name="Foster G.D."/>
            <person name="Sonnenberg A.S."/>
            <person name="Cullen D."/>
            <person name="de Vries R.P."/>
            <person name="Lundell T."/>
            <person name="Hibbett D.S."/>
            <person name="Henrissat B."/>
            <person name="Burton K.S."/>
            <person name="Kerrigan R.W."/>
            <person name="Challen M.P."/>
            <person name="Grigoriev I.V."/>
            <person name="Martin F."/>
        </authorList>
    </citation>
    <scope>NUCLEOTIDE SEQUENCE [LARGE SCALE GENOMIC DNA]</scope>
    <source>
        <strain evidence="11">JB137-S8 / ATCC MYA-4627 / FGSC 10392</strain>
    </source>
</reference>
<dbReference type="EMBL" id="JH971391">
    <property type="protein sequence ID" value="EKM78708.1"/>
    <property type="molecule type" value="Genomic_DNA"/>
</dbReference>
<comment type="similarity">
    <text evidence="2">Belongs to the NPC2 family.</text>
</comment>
<dbReference type="eggNOG" id="KOG4680">
    <property type="taxonomic scope" value="Eukaryota"/>
</dbReference>
<dbReference type="GO" id="GO:0032934">
    <property type="term" value="F:sterol binding"/>
    <property type="evidence" value="ECO:0007669"/>
    <property type="project" value="InterPro"/>
</dbReference>
<proteinExistence type="inferred from homology"/>
<dbReference type="Proteomes" id="UP000008493">
    <property type="component" value="Unassembled WGS sequence"/>
</dbReference>
<evidence type="ECO:0000256" key="4">
    <source>
        <dbReference type="ARBA" id="ARBA00016056"/>
    </source>
</evidence>
<dbReference type="RefSeq" id="XP_007330535.1">
    <property type="nucleotide sequence ID" value="XM_007330473.1"/>
</dbReference>
<dbReference type="HOGENOM" id="CLU_097982_3_0_1"/>
<dbReference type="SUPFAM" id="SSF81296">
    <property type="entry name" value="E set domains"/>
    <property type="match status" value="1"/>
</dbReference>
<dbReference type="FunCoup" id="K5X6A2">
    <property type="interactions" value="1"/>
</dbReference>
<evidence type="ECO:0000256" key="5">
    <source>
        <dbReference type="ARBA" id="ARBA00022448"/>
    </source>
</evidence>
<feature type="domain" description="MD-2-related lipid-recognition" evidence="9">
    <location>
        <begin position="46"/>
        <end position="168"/>
    </location>
</feature>
<comment type="function">
    <text evidence="1">Catalyzes the intermembrane transfer of phosphatidylglycerol and phosphatidylinositol.</text>
</comment>
<sequence>MRVSSALPFILASFVACATANPFGHQIPLSASGSDDTVTTFAGWGYENCGSPTDLVQIESIAISPDPPQPGKDLTVTVNGIATDVVQAGAYADVTVKLGLIKLLKKEFDVCEEAHNANLTIQCPVQPGSYEVRHTVALPKEIPPAKYKVEVEGYTADDDPLLCLKLTVDFMKRPF</sequence>
<evidence type="ECO:0000256" key="8">
    <source>
        <dbReference type="SAM" id="SignalP"/>
    </source>
</evidence>
<evidence type="ECO:0000259" key="9">
    <source>
        <dbReference type="SMART" id="SM00737"/>
    </source>
</evidence>
<keyword evidence="5" id="KW-0813">Transport</keyword>
<dbReference type="GO" id="GO:0032366">
    <property type="term" value="P:intracellular sterol transport"/>
    <property type="evidence" value="ECO:0007669"/>
    <property type="project" value="InterPro"/>
</dbReference>
<feature type="chain" id="PRO_5003891091" description="Phosphatidylglycerol/phosphatidylinositol transfer protein" evidence="8">
    <location>
        <begin position="21"/>
        <end position="175"/>
    </location>
</feature>
<dbReference type="PANTHER" id="PTHR11306">
    <property type="entry name" value="NIEMANN PICK TYPE C2 PROTEIN NPC2-RELATED"/>
    <property type="match status" value="1"/>
</dbReference>
<dbReference type="InterPro" id="IPR036846">
    <property type="entry name" value="GM2-AP_sf"/>
</dbReference>
<evidence type="ECO:0000256" key="7">
    <source>
        <dbReference type="ARBA" id="ARBA00023055"/>
    </source>
</evidence>
<dbReference type="CDD" id="cd00917">
    <property type="entry name" value="PG-PI_TP"/>
    <property type="match status" value="1"/>
</dbReference>
<dbReference type="STRING" id="597362.K5X6A2"/>
<keyword evidence="11" id="KW-1185">Reference proteome</keyword>
<comment type="subunit">
    <text evidence="3">Monomer.</text>
</comment>
<dbReference type="Gene3D" id="2.70.220.10">
    <property type="entry name" value="Ganglioside GM2 activator"/>
    <property type="match status" value="2"/>
</dbReference>
<dbReference type="AlphaFoldDB" id="K5X6A2"/>
<evidence type="ECO:0000256" key="1">
    <source>
        <dbReference type="ARBA" id="ARBA00002053"/>
    </source>
</evidence>
<dbReference type="OrthoDB" id="6409159at2759"/>
<protein>
    <recommendedName>
        <fullName evidence="4">Phosphatidylglycerol/phosphatidylinositol transfer protein</fullName>
    </recommendedName>
</protein>
<feature type="signal peptide" evidence="8">
    <location>
        <begin position="1"/>
        <end position="20"/>
    </location>
</feature>
<dbReference type="InterPro" id="IPR014756">
    <property type="entry name" value="Ig_E-set"/>
</dbReference>
<dbReference type="PANTHER" id="PTHR11306:SF0">
    <property type="entry name" value="PHOSPHATIDYLGLYCEROL_PHOSPHATIDYLINOSITOL TRANSFER PROTEIN"/>
    <property type="match status" value="1"/>
</dbReference>